<gene>
    <name evidence="5" type="ORF">HCR76_15455</name>
</gene>
<name>A0ABX6YHT6_9MICO</name>
<feature type="compositionally biased region" description="Polar residues" evidence="3">
    <location>
        <begin position="192"/>
        <end position="210"/>
    </location>
</feature>
<dbReference type="PANTHER" id="PTHR30055:SF226">
    <property type="entry name" value="HTH-TYPE TRANSCRIPTIONAL REGULATOR PKSA"/>
    <property type="match status" value="1"/>
</dbReference>
<dbReference type="PANTHER" id="PTHR30055">
    <property type="entry name" value="HTH-TYPE TRANSCRIPTIONAL REGULATOR RUTR"/>
    <property type="match status" value="1"/>
</dbReference>
<evidence type="ECO:0000313" key="6">
    <source>
        <dbReference type="Proteomes" id="UP000662814"/>
    </source>
</evidence>
<sequence>MPQTDRPRQRAVREDHIRNHEKLLDAAVELFDKQGVDVPLKEIGAHANVSQASVFRHFANREQLIIELYDRSSTDLTNRLLAAIAGTRDATAAHRLDVVFTTVVDTVTDHPSYGRLAALGATLNPDRTTEPALVEELHQLIGDAQHAGLLASDVTGFDLIVSPMLVGSMLTQSAGAAEMVPRMMTIMRRGLTPQTTGTPSASCASTISEP</sequence>
<evidence type="ECO:0000259" key="4">
    <source>
        <dbReference type="PROSITE" id="PS50977"/>
    </source>
</evidence>
<dbReference type="SUPFAM" id="SSF46689">
    <property type="entry name" value="Homeodomain-like"/>
    <property type="match status" value="1"/>
</dbReference>
<organism evidence="5 6">
    <name type="scientific">Paramicrobacterium chengjingii</name>
    <dbReference type="NCBI Taxonomy" id="2769067"/>
    <lineage>
        <taxon>Bacteria</taxon>
        <taxon>Bacillati</taxon>
        <taxon>Actinomycetota</taxon>
        <taxon>Actinomycetes</taxon>
        <taxon>Micrococcales</taxon>
        <taxon>Microbacteriaceae</taxon>
        <taxon>Paramicrobacterium</taxon>
    </lineage>
</organism>
<dbReference type="EMBL" id="CP061169">
    <property type="protein sequence ID" value="QPZ38164.1"/>
    <property type="molecule type" value="Genomic_DNA"/>
</dbReference>
<dbReference type="InterPro" id="IPR050109">
    <property type="entry name" value="HTH-type_TetR-like_transc_reg"/>
</dbReference>
<evidence type="ECO:0000256" key="2">
    <source>
        <dbReference type="PROSITE-ProRule" id="PRU00335"/>
    </source>
</evidence>
<proteinExistence type="predicted"/>
<feature type="domain" description="HTH tetR-type" evidence="4">
    <location>
        <begin position="17"/>
        <end position="76"/>
    </location>
</feature>
<dbReference type="PROSITE" id="PS50977">
    <property type="entry name" value="HTH_TETR_2"/>
    <property type="match status" value="1"/>
</dbReference>
<dbReference type="InterPro" id="IPR001647">
    <property type="entry name" value="HTH_TetR"/>
</dbReference>
<dbReference type="Proteomes" id="UP000662814">
    <property type="component" value="Chromosome"/>
</dbReference>
<dbReference type="Gene3D" id="1.10.357.10">
    <property type="entry name" value="Tetracycline Repressor, domain 2"/>
    <property type="match status" value="1"/>
</dbReference>
<accession>A0ABX6YHT6</accession>
<dbReference type="InterPro" id="IPR009057">
    <property type="entry name" value="Homeodomain-like_sf"/>
</dbReference>
<evidence type="ECO:0000256" key="1">
    <source>
        <dbReference type="ARBA" id="ARBA00023125"/>
    </source>
</evidence>
<feature type="region of interest" description="Disordered" evidence="3">
    <location>
        <begin position="190"/>
        <end position="210"/>
    </location>
</feature>
<dbReference type="Pfam" id="PF00440">
    <property type="entry name" value="TetR_N"/>
    <property type="match status" value="1"/>
</dbReference>
<evidence type="ECO:0000313" key="5">
    <source>
        <dbReference type="EMBL" id="QPZ38164.1"/>
    </source>
</evidence>
<dbReference type="RefSeq" id="WP_166987278.1">
    <property type="nucleotide sequence ID" value="NZ_CP061169.1"/>
</dbReference>
<dbReference type="PRINTS" id="PR00455">
    <property type="entry name" value="HTHTETR"/>
</dbReference>
<feature type="DNA-binding region" description="H-T-H motif" evidence="2">
    <location>
        <begin position="39"/>
        <end position="58"/>
    </location>
</feature>
<keyword evidence="1 2" id="KW-0238">DNA-binding</keyword>
<reference evidence="5 6" key="1">
    <citation type="submission" date="2020-12" db="EMBL/GenBank/DDBJ databases">
        <title>Microbacterium sp. HY060.</title>
        <authorList>
            <person name="Zhou J."/>
        </authorList>
    </citation>
    <scope>NUCLEOTIDE SEQUENCE [LARGE SCALE GENOMIC DNA]</scope>
    <source>
        <strain evidence="5 6">HY60</strain>
    </source>
</reference>
<protein>
    <submittedName>
        <fullName evidence="5">TetR/AcrR family transcriptional regulator</fullName>
    </submittedName>
</protein>
<keyword evidence="6" id="KW-1185">Reference proteome</keyword>
<evidence type="ECO:0000256" key="3">
    <source>
        <dbReference type="SAM" id="MobiDB-lite"/>
    </source>
</evidence>